<organism evidence="3 4">
    <name type="scientific">Dyadobacter frigoris</name>
    <dbReference type="NCBI Taxonomy" id="2576211"/>
    <lineage>
        <taxon>Bacteria</taxon>
        <taxon>Pseudomonadati</taxon>
        <taxon>Bacteroidota</taxon>
        <taxon>Cytophagia</taxon>
        <taxon>Cytophagales</taxon>
        <taxon>Spirosomataceae</taxon>
        <taxon>Dyadobacter</taxon>
    </lineage>
</organism>
<sequence length="757" mass="76844">MSKMYRTFTLALLGILLLTGAARSVYAQCDPRFSGTLYTGTSSPSNIATILVGETATLNFNFGVGPLSGCTAPAGNIPGAITITISFPPNYGPSSSVVTGPQASLYNWTYDPVTNKLTGVNNALIPRGGSALFAVSVVGLVATPGLGTPLTDFQFTSTTSPPITDGNTGNNTASIGLNVDPKPPVTVPDTKITVAGTPTVISVLTNDTPGTDPIAPGTVLITDPADNTPKTSVTIPGEGTYTVNTTTGDVTFTPIPTFTGTGTPVSYTVKDVNGVISNSSTIIVTVTPAVPPTAVPDPKTTPFNTPVTITTISNDIPGSSPIDPTSVLIIDPADNTPKTSVTIPGEGTYVVNTTTGDITFTPVPTFTGTGTPVSYTEKDVNGVISNPAPITVTVGPPTPPTAVPDPKTTPFNTPVTITTISNDIPGSSPIDPTSVLIIDPADNTPKTSVTIPGEGTYVVNPTTGDITFTPVPTFTGTGTPVSYTEKDVNGVISNPAPITVTVGPPTPPTAVPDPKTTPFNTPVTITTISNDIPGSSPIDPTSVLIIDPADNTPKTSVTIPGEGTYVVNTTTGDITFTPVPTFTGTGTPVSYTEKDVNGVISNPAPITVTVGPPTPPTAVPDPKTTPFNTPVTITTISNDIPGSSPIDPTSVLIIDPADNTPKTSVTIPGEGTYVVNTTTGDITFTPVATFTGTATPVNYTEKDVNGVISNPAPITVTVTATPPVAKTDIGTSTNGNPAIVTVLTNDTPGSAPIDPTT</sequence>
<protein>
    <recommendedName>
        <fullName evidence="2">CshA domain-containing protein</fullName>
    </recommendedName>
</protein>
<reference evidence="3 4" key="1">
    <citation type="submission" date="2019-05" db="EMBL/GenBank/DDBJ databases">
        <title>Dyadobacter AR-3-8 sp. nov., isolated from arctic soil.</title>
        <authorList>
            <person name="Chaudhary D.K."/>
        </authorList>
    </citation>
    <scope>NUCLEOTIDE SEQUENCE [LARGE SCALE GENOMIC DNA]</scope>
    <source>
        <strain evidence="3 4">AR-3-8</strain>
    </source>
</reference>
<evidence type="ECO:0000256" key="1">
    <source>
        <dbReference type="SAM" id="SignalP"/>
    </source>
</evidence>
<feature type="domain" description="CshA" evidence="2">
    <location>
        <begin position="425"/>
        <end position="492"/>
    </location>
</feature>
<accession>A0A4U6CVL1</accession>
<feature type="domain" description="CshA" evidence="2">
    <location>
        <begin position="533"/>
        <end position="600"/>
    </location>
</feature>
<keyword evidence="1" id="KW-0732">Signal</keyword>
<dbReference type="RefSeq" id="WP_220417500.1">
    <property type="nucleotide sequence ID" value="NZ_SZVO01000031.1"/>
</dbReference>
<keyword evidence="4" id="KW-1185">Reference proteome</keyword>
<feature type="chain" id="PRO_5020405576" description="CshA domain-containing protein" evidence="1">
    <location>
        <begin position="28"/>
        <end position="757"/>
    </location>
</feature>
<gene>
    <name evidence="3" type="ORF">FDK13_33995</name>
</gene>
<feature type="non-terminal residue" evidence="3">
    <location>
        <position position="757"/>
    </location>
</feature>
<dbReference type="EMBL" id="SZVO01000031">
    <property type="protein sequence ID" value="TKT85324.1"/>
    <property type="molecule type" value="Genomic_DNA"/>
</dbReference>
<name>A0A4U6CVL1_9BACT</name>
<dbReference type="InterPro" id="IPR026395">
    <property type="entry name" value="CshA_fibril"/>
</dbReference>
<feature type="signal peptide" evidence="1">
    <location>
        <begin position="1"/>
        <end position="27"/>
    </location>
</feature>
<evidence type="ECO:0000259" key="2">
    <source>
        <dbReference type="Pfam" id="PF19076"/>
    </source>
</evidence>
<proteinExistence type="predicted"/>
<evidence type="ECO:0000313" key="3">
    <source>
        <dbReference type="EMBL" id="TKT85324.1"/>
    </source>
</evidence>
<dbReference type="Proteomes" id="UP000304900">
    <property type="component" value="Unassembled WGS sequence"/>
</dbReference>
<dbReference type="NCBIfam" id="TIGR04225">
    <property type="entry name" value="CshA_fibril_rpt"/>
    <property type="match status" value="5"/>
</dbReference>
<feature type="domain" description="CshA" evidence="2">
    <location>
        <begin position="212"/>
        <end position="276"/>
    </location>
</feature>
<feature type="domain" description="CshA" evidence="2">
    <location>
        <begin position="641"/>
        <end position="708"/>
    </location>
</feature>
<feature type="domain" description="CshA" evidence="2">
    <location>
        <begin position="311"/>
        <end position="384"/>
    </location>
</feature>
<dbReference type="Pfam" id="PF19076">
    <property type="entry name" value="CshA_repeat"/>
    <property type="match status" value="5"/>
</dbReference>
<comment type="caution">
    <text evidence="3">The sequence shown here is derived from an EMBL/GenBank/DDBJ whole genome shotgun (WGS) entry which is preliminary data.</text>
</comment>
<evidence type="ECO:0000313" key="4">
    <source>
        <dbReference type="Proteomes" id="UP000304900"/>
    </source>
</evidence>
<dbReference type="AlphaFoldDB" id="A0A4U6CVL1"/>